<evidence type="ECO:0000256" key="4">
    <source>
        <dbReference type="ARBA" id="ARBA00022741"/>
    </source>
</evidence>
<dbReference type="PANTHER" id="PTHR24221:SF503">
    <property type="entry name" value="MITOCHONDRIAL POTASSIUM CHANNEL ATP-BINDING SUBUNIT"/>
    <property type="match status" value="1"/>
</dbReference>
<dbReference type="InterPro" id="IPR027417">
    <property type="entry name" value="P-loop_NTPase"/>
</dbReference>
<feature type="non-terminal residue" evidence="9">
    <location>
        <position position="255"/>
    </location>
</feature>
<evidence type="ECO:0000259" key="8">
    <source>
        <dbReference type="PROSITE" id="PS50893"/>
    </source>
</evidence>
<evidence type="ECO:0000256" key="6">
    <source>
        <dbReference type="ARBA" id="ARBA00022989"/>
    </source>
</evidence>
<gene>
    <name evidence="9" type="ORF">CAUPRSCDRAFT_683</name>
</gene>
<feature type="non-terminal residue" evidence="9">
    <location>
        <position position="1"/>
    </location>
</feature>
<organism evidence="9 10">
    <name type="scientific">Caulochytrium protostelioides</name>
    <dbReference type="NCBI Taxonomy" id="1555241"/>
    <lineage>
        <taxon>Eukaryota</taxon>
        <taxon>Fungi</taxon>
        <taxon>Fungi incertae sedis</taxon>
        <taxon>Chytridiomycota</taxon>
        <taxon>Chytridiomycota incertae sedis</taxon>
        <taxon>Chytridiomycetes</taxon>
        <taxon>Caulochytriales</taxon>
        <taxon>Caulochytriaceae</taxon>
        <taxon>Caulochytrium</taxon>
    </lineage>
</organism>
<evidence type="ECO:0000256" key="5">
    <source>
        <dbReference type="ARBA" id="ARBA00022840"/>
    </source>
</evidence>
<dbReference type="FunFam" id="3.40.50.300:FF:000836">
    <property type="entry name" value="ABC transporter B family member 25"/>
    <property type="match status" value="1"/>
</dbReference>
<dbReference type="EMBL" id="ML010446">
    <property type="protein sequence ID" value="RKO96051.1"/>
    <property type="molecule type" value="Genomic_DNA"/>
</dbReference>
<keyword evidence="7" id="KW-0472">Membrane</keyword>
<evidence type="ECO:0000256" key="2">
    <source>
        <dbReference type="ARBA" id="ARBA00022448"/>
    </source>
</evidence>
<protein>
    <submittedName>
        <fullName evidence="9">P-loop containing nucleoside triphosphate hydrolase protein</fullName>
    </submittedName>
</protein>
<dbReference type="GO" id="GO:0005524">
    <property type="term" value="F:ATP binding"/>
    <property type="evidence" value="ECO:0007669"/>
    <property type="project" value="UniProtKB-KW"/>
</dbReference>
<feature type="domain" description="ABC transporter" evidence="8">
    <location>
        <begin position="22"/>
        <end position="255"/>
    </location>
</feature>
<dbReference type="PROSITE" id="PS50893">
    <property type="entry name" value="ABC_TRANSPORTER_2"/>
    <property type="match status" value="1"/>
</dbReference>
<dbReference type="Pfam" id="PF00005">
    <property type="entry name" value="ABC_tran"/>
    <property type="match status" value="1"/>
</dbReference>
<keyword evidence="6" id="KW-1133">Transmembrane helix</keyword>
<dbReference type="InterPro" id="IPR003439">
    <property type="entry name" value="ABC_transporter-like_ATP-bd"/>
</dbReference>
<keyword evidence="4" id="KW-0547">Nucleotide-binding</keyword>
<dbReference type="SMART" id="SM00382">
    <property type="entry name" value="AAA"/>
    <property type="match status" value="1"/>
</dbReference>
<keyword evidence="5" id="KW-0067">ATP-binding</keyword>
<reference evidence="10" key="1">
    <citation type="journal article" date="2018" name="Nat. Microbiol.">
        <title>Leveraging single-cell genomics to expand the fungal tree of life.</title>
        <authorList>
            <person name="Ahrendt S.R."/>
            <person name="Quandt C.A."/>
            <person name="Ciobanu D."/>
            <person name="Clum A."/>
            <person name="Salamov A."/>
            <person name="Andreopoulos B."/>
            <person name="Cheng J.F."/>
            <person name="Woyke T."/>
            <person name="Pelin A."/>
            <person name="Henrissat B."/>
            <person name="Reynolds N.K."/>
            <person name="Benny G.L."/>
            <person name="Smith M.E."/>
            <person name="James T.Y."/>
            <person name="Grigoriev I.V."/>
        </authorList>
    </citation>
    <scope>NUCLEOTIDE SEQUENCE [LARGE SCALE GENOMIC DNA]</scope>
    <source>
        <strain evidence="10">ATCC 52028</strain>
    </source>
</reference>
<evidence type="ECO:0000256" key="7">
    <source>
        <dbReference type="ARBA" id="ARBA00023136"/>
    </source>
</evidence>
<dbReference type="InterPro" id="IPR017871">
    <property type="entry name" value="ABC_transporter-like_CS"/>
</dbReference>
<dbReference type="GO" id="GO:0016020">
    <property type="term" value="C:membrane"/>
    <property type="evidence" value="ECO:0007669"/>
    <property type="project" value="UniProtKB-SubCell"/>
</dbReference>
<evidence type="ECO:0000256" key="1">
    <source>
        <dbReference type="ARBA" id="ARBA00004141"/>
    </source>
</evidence>
<dbReference type="Gene3D" id="3.40.50.300">
    <property type="entry name" value="P-loop containing nucleotide triphosphate hydrolases"/>
    <property type="match status" value="1"/>
</dbReference>
<dbReference type="PANTHER" id="PTHR24221">
    <property type="entry name" value="ATP-BINDING CASSETTE SUB-FAMILY B"/>
    <property type="match status" value="1"/>
</dbReference>
<comment type="subcellular location">
    <subcellularLocation>
        <location evidence="1">Membrane</location>
        <topology evidence="1">Multi-pass membrane protein</topology>
    </subcellularLocation>
</comment>
<evidence type="ECO:0000313" key="10">
    <source>
        <dbReference type="Proteomes" id="UP000268535"/>
    </source>
</evidence>
<dbReference type="InterPro" id="IPR036640">
    <property type="entry name" value="ABC1_TM_sf"/>
</dbReference>
<dbReference type="Gene3D" id="1.20.1560.10">
    <property type="entry name" value="ABC transporter type 1, transmembrane domain"/>
    <property type="match status" value="1"/>
</dbReference>
<keyword evidence="3" id="KW-0812">Transmembrane</keyword>
<dbReference type="InterPro" id="IPR039421">
    <property type="entry name" value="Type_1_exporter"/>
</dbReference>
<dbReference type="SUPFAM" id="SSF52540">
    <property type="entry name" value="P-loop containing nucleoside triphosphate hydrolases"/>
    <property type="match status" value="1"/>
</dbReference>
<evidence type="ECO:0000256" key="3">
    <source>
        <dbReference type="ARBA" id="ARBA00022692"/>
    </source>
</evidence>
<keyword evidence="9" id="KW-0378">Hydrolase</keyword>
<name>A0A4P9WS33_9FUNG</name>
<dbReference type="PROSITE" id="PS00211">
    <property type="entry name" value="ABC_TRANSPORTER_1"/>
    <property type="match status" value="1"/>
</dbReference>
<dbReference type="GO" id="GO:0016887">
    <property type="term" value="F:ATP hydrolysis activity"/>
    <property type="evidence" value="ECO:0007669"/>
    <property type="project" value="InterPro"/>
</dbReference>
<evidence type="ECO:0000313" key="9">
    <source>
        <dbReference type="EMBL" id="RKO96051.1"/>
    </source>
</evidence>
<keyword evidence="2" id="KW-0813">Transport</keyword>
<dbReference type="GO" id="GO:0005737">
    <property type="term" value="C:cytoplasm"/>
    <property type="evidence" value="ECO:0007669"/>
    <property type="project" value="UniProtKB-ARBA"/>
</dbReference>
<dbReference type="Proteomes" id="UP000268535">
    <property type="component" value="Unassembled WGS sequence"/>
</dbReference>
<dbReference type="GO" id="GO:0042626">
    <property type="term" value="F:ATPase-coupled transmembrane transporter activity"/>
    <property type="evidence" value="ECO:0007669"/>
    <property type="project" value="TreeGrafter"/>
</dbReference>
<dbReference type="InterPro" id="IPR003593">
    <property type="entry name" value="AAA+_ATPase"/>
</dbReference>
<proteinExistence type="predicted"/>
<accession>A0A4P9WS33</accession>
<dbReference type="AlphaFoldDB" id="A0A4P9WS33"/>
<sequence length="255" mass="27652">RVPAIPPAGSGGVRLPRFDGHLALQNVAFSYPGRPNAPVLEDFTLTLRPGQVLALIGPSGHGKSTVLHLLQRFYDPTRGRVLLDHTCPLSKVDLRWYRRHIGYVPQDPVLFDGTIHDNIAMGWADDEDDMDAGQDRRSVIAAAQTANAHEFIMEFPLGYDTPVGERGLALSGGQKQRIALARALVRDPRVLLLDEATSALSSDAEAAVQRSVARASAGRTTVVVGHKLSAFKDADRCAVIVRGRVVELGSHDELM</sequence>